<reference evidence="1 3" key="1">
    <citation type="submission" date="2015-05" db="EMBL/GenBank/DDBJ databases">
        <title>Genome assembly of Archangium gephyra DSM 2261.</title>
        <authorList>
            <person name="Sharma G."/>
            <person name="Subramanian S."/>
        </authorList>
    </citation>
    <scope>NUCLEOTIDE SEQUENCE [LARGE SCALE GENOMIC DNA]</scope>
    <source>
        <strain evidence="1 3">DSM 2261</strain>
    </source>
</reference>
<protein>
    <submittedName>
        <fullName evidence="1">Uncharacterized protein</fullName>
    </submittedName>
</protein>
<proteinExistence type="predicted"/>
<dbReference type="Proteomes" id="UP000035579">
    <property type="component" value="Chromosome"/>
</dbReference>
<reference evidence="2 4" key="2">
    <citation type="submission" date="2018-08" db="EMBL/GenBank/DDBJ databases">
        <title>Genomic Encyclopedia of Archaeal and Bacterial Type Strains, Phase II (KMG-II): from individual species to whole genera.</title>
        <authorList>
            <person name="Goeker M."/>
        </authorList>
    </citation>
    <scope>NUCLEOTIDE SEQUENCE [LARGE SCALE GENOMIC DNA]</scope>
    <source>
        <strain evidence="2 4">DSM 2261</strain>
    </source>
</reference>
<dbReference type="AlphaFoldDB" id="A0AAC8QG93"/>
<evidence type="ECO:0000313" key="3">
    <source>
        <dbReference type="Proteomes" id="UP000035579"/>
    </source>
</evidence>
<dbReference type="EMBL" id="QUMU01000011">
    <property type="protein sequence ID" value="REG26617.1"/>
    <property type="molecule type" value="Genomic_DNA"/>
</dbReference>
<sequence length="164" mass="18110">MTLMQQPAAEVFECTKSPPSGRLLGTGLKFQDLRCVAWSEAATRPGIVLYVMQPDTTLKAFWNYPSIQTGLGTGEASLQAGSGSNPIGGTYDITYSSPEGSKQSFTLRIERTQGTRYALSWKQHKEDKEPMLTGVGEWLEDRKMLVGAWDTPNKKLSVEFQVEA</sequence>
<evidence type="ECO:0000313" key="2">
    <source>
        <dbReference type="EMBL" id="REG26617.1"/>
    </source>
</evidence>
<accession>A0AAC8QG93</accession>
<keyword evidence="4" id="KW-1185">Reference proteome</keyword>
<evidence type="ECO:0000313" key="1">
    <source>
        <dbReference type="EMBL" id="AKJ07207.1"/>
    </source>
</evidence>
<organism evidence="1 3">
    <name type="scientific">Archangium gephyra</name>
    <dbReference type="NCBI Taxonomy" id="48"/>
    <lineage>
        <taxon>Bacteria</taxon>
        <taxon>Pseudomonadati</taxon>
        <taxon>Myxococcota</taxon>
        <taxon>Myxococcia</taxon>
        <taxon>Myxococcales</taxon>
        <taxon>Cystobacterineae</taxon>
        <taxon>Archangiaceae</taxon>
        <taxon>Archangium</taxon>
    </lineage>
</organism>
<dbReference type="EMBL" id="CP011509">
    <property type="protein sequence ID" value="AKJ07207.1"/>
    <property type="molecule type" value="Genomic_DNA"/>
</dbReference>
<dbReference type="Proteomes" id="UP000256345">
    <property type="component" value="Unassembled WGS sequence"/>
</dbReference>
<dbReference type="KEGG" id="age:AA314_08833"/>
<name>A0AAC8QG93_9BACT</name>
<gene>
    <name evidence="1" type="ORF">AA314_08833</name>
    <name evidence="2" type="ORF">ATI61_111166</name>
</gene>
<evidence type="ECO:0000313" key="4">
    <source>
        <dbReference type="Proteomes" id="UP000256345"/>
    </source>
</evidence>